<organism evidence="2 3">
    <name type="scientific">Prochlorococcus marinus subsp. pastoris (strain CCMP1986 / NIES-2087 / MED4)</name>
    <dbReference type="NCBI Taxonomy" id="59919"/>
    <lineage>
        <taxon>Bacteria</taxon>
        <taxon>Bacillati</taxon>
        <taxon>Cyanobacteriota</taxon>
        <taxon>Cyanophyceae</taxon>
        <taxon>Synechococcales</taxon>
        <taxon>Prochlorococcaceae</taxon>
        <taxon>Prochlorococcus</taxon>
    </lineage>
</organism>
<dbReference type="GO" id="GO:0030435">
    <property type="term" value="P:sporulation resulting in formation of a cellular spore"/>
    <property type="evidence" value="ECO:0007669"/>
    <property type="project" value="InterPro"/>
</dbReference>
<dbReference type="NCBIfam" id="TIGR02669">
    <property type="entry name" value="SpoIID_LytB"/>
    <property type="match status" value="1"/>
</dbReference>
<dbReference type="InterPro" id="IPR013693">
    <property type="entry name" value="SpoIID/LytB_N"/>
</dbReference>
<dbReference type="KEGG" id="pmm:PMM1348"/>
<dbReference type="eggNOG" id="COG2385">
    <property type="taxonomic scope" value="Bacteria"/>
</dbReference>
<feature type="domain" description="Sporulation stage II protein D amidase enhancer LytB N-terminal" evidence="1">
    <location>
        <begin position="128"/>
        <end position="214"/>
    </location>
</feature>
<dbReference type="PANTHER" id="PTHR30032:SF4">
    <property type="entry name" value="AMIDASE ENHANCER"/>
    <property type="match status" value="1"/>
</dbReference>
<protein>
    <submittedName>
        <fullName evidence="2">Possible sporulation protein SpoIID</fullName>
    </submittedName>
</protein>
<dbReference type="InterPro" id="IPR051922">
    <property type="entry name" value="Bact_Sporulation_Assoc"/>
</dbReference>
<dbReference type="HOGENOM" id="CLU_021203_3_3_3"/>
<dbReference type="AlphaFoldDB" id="Q7TU57"/>
<dbReference type="GO" id="GO:0030288">
    <property type="term" value="C:outer membrane-bounded periplasmic space"/>
    <property type="evidence" value="ECO:0007669"/>
    <property type="project" value="TreeGrafter"/>
</dbReference>
<sequence>MILKTIKISNKLCLIGIIVFCLFQNHSVSASREPLIRVLISKNRNLRIRSDKSIPLIIKGQKFSNKKIKGLTVKKENNTTSLFFDKNKQKIYDLKNKVKLVVKSSDGRGIWVGQKRYSGILNLLVLESEILVINILGIEKYLSSVVGSEMPAKWPLEALKAQAIASRTYALKQKGNQIYDIDSTQKNQVYNGLESRTYKTIRAVRSTRSLVLTYKNKLINALFHSSSGGMTENSQDVWKNEYPYLSSVRDFDRNNPKLQWKKKFSSGELQKLFPEIGGIKKIEILNITNTGRVKNVQIFGKYGSDQISGVDIRKRMNLKSTFMRFKFIEDKKYISDNDNSNNPIEKTLIVFGRGSGHGVGMSQWGARYMASKGQKADRILKHFYKGVGIKPFSKNYL</sequence>
<dbReference type="PANTHER" id="PTHR30032">
    <property type="entry name" value="N-ACETYLMURAMOYL-L-ALANINE AMIDASE-RELATED"/>
    <property type="match status" value="1"/>
</dbReference>
<evidence type="ECO:0000313" key="3">
    <source>
        <dbReference type="Proteomes" id="UP000001026"/>
    </source>
</evidence>
<dbReference type="InterPro" id="IPR013486">
    <property type="entry name" value="SpoIID/LytB"/>
</dbReference>
<dbReference type="EMBL" id="BX548174">
    <property type="protein sequence ID" value="CAE19807.1"/>
    <property type="molecule type" value="Genomic_DNA"/>
</dbReference>
<proteinExistence type="predicted"/>
<dbReference type="Proteomes" id="UP000001026">
    <property type="component" value="Chromosome"/>
</dbReference>
<name>Q7TU57_PROMP</name>
<dbReference type="Pfam" id="PF08486">
    <property type="entry name" value="SpoIID"/>
    <property type="match status" value="1"/>
</dbReference>
<accession>Q7TU57</accession>
<dbReference type="OrthoDB" id="9794671at2"/>
<evidence type="ECO:0000259" key="1">
    <source>
        <dbReference type="Pfam" id="PF08486"/>
    </source>
</evidence>
<dbReference type="STRING" id="59919.PMM1348"/>
<gene>
    <name evidence="2" type="primary">spoIID</name>
    <name evidence="2" type="ordered locus">PMM1348</name>
</gene>
<dbReference type="RefSeq" id="WP_011132982.1">
    <property type="nucleotide sequence ID" value="NC_005072.1"/>
</dbReference>
<evidence type="ECO:0000313" key="2">
    <source>
        <dbReference type="EMBL" id="CAE19807.1"/>
    </source>
</evidence>
<reference evidence="2 3" key="1">
    <citation type="journal article" date="2003" name="Nature">
        <title>Genome divergence in two Prochlorococcus ecotypes reflects oceanic niche differentiation.</title>
        <authorList>
            <person name="Rocap G."/>
            <person name="Larimer F.W."/>
            <person name="Lamerdin J.E."/>
            <person name="Malfatti S."/>
            <person name="Chain P."/>
            <person name="Ahlgren N.A."/>
            <person name="Arellano A."/>
            <person name="Coleman M."/>
            <person name="Hauser L."/>
            <person name="Hess W.R."/>
            <person name="Johnson Z.I."/>
            <person name="Land M.L."/>
            <person name="Lindell D."/>
            <person name="Post A.F."/>
            <person name="Regala W."/>
            <person name="Shah M."/>
            <person name="Shaw S.L."/>
            <person name="Steglich C."/>
            <person name="Sullivan M.B."/>
            <person name="Ting C.S."/>
            <person name="Tolonen A."/>
            <person name="Webb E.A."/>
            <person name="Zinser E.R."/>
            <person name="Chisholm S.W."/>
        </authorList>
    </citation>
    <scope>NUCLEOTIDE SEQUENCE [LARGE SCALE GENOMIC DNA]</scope>
    <source>
        <strain evidence="3">CCMP1986 / NIES-2087 / MED4</strain>
    </source>
</reference>